<dbReference type="PANTHER" id="PTHR30188">
    <property type="entry name" value="ABC TRANSPORTER PERMEASE PROTEIN-RELATED"/>
    <property type="match status" value="1"/>
</dbReference>
<keyword evidence="3" id="KW-1185">Reference proteome</keyword>
<dbReference type="InterPro" id="IPR030802">
    <property type="entry name" value="Permease_MalE"/>
</dbReference>
<dbReference type="GO" id="GO:0005548">
    <property type="term" value="F:phospholipid transporter activity"/>
    <property type="evidence" value="ECO:0007669"/>
    <property type="project" value="TreeGrafter"/>
</dbReference>
<dbReference type="GO" id="GO:0043190">
    <property type="term" value="C:ATP-binding cassette (ABC) transporter complex"/>
    <property type="evidence" value="ECO:0007669"/>
    <property type="project" value="InterPro"/>
</dbReference>
<sequence length="379" mass="41330">MILAIPVAETGKSIRLLWEGSVLEVYLPTILTFRQTPAIWKGSVFELKGRSPSLIRVFASELKVADSSGFAFLQFLKKNQDSNGNRFEILELGEKFAPMYQAATGKSKTLESSQYKLGYSEKVGKYTIDWFKEFTFLVAFTGELTVSFWKSVLHPSRIRWKDVFRVSESMGVNAFPIIAMIGFLLGLIMSFQSAIPMRRFGAEIFVANLVGLSLFRELGPLMTAFILSGRSGSAFAAELGTMKVSEEIDALTTMGLPPVQFLIVPRLVASLIMTPLLTLIFNLFGLIGGAVVLMSFGFPLVTFINQVNVAVGFNDIAGGMLKSYFFGMIIAAIGCYRGLKTTTGAGAVGESTTAAVVGSIILVSLLDGVFSVLYFYMGI</sequence>
<dbReference type="OrthoDB" id="9810518at2"/>
<reference evidence="2" key="1">
    <citation type="journal article" date="2019" name="PLoS Negl. Trop. Dis.">
        <title>Revisiting the worldwide diversity of Leptospira species in the environment.</title>
        <authorList>
            <person name="Vincent A.T."/>
            <person name="Schiettekatte O."/>
            <person name="Bourhy P."/>
            <person name="Veyrier F.J."/>
            <person name="Picardeau M."/>
        </authorList>
    </citation>
    <scope>NUCLEOTIDE SEQUENCE [LARGE SCALE GENOMIC DNA]</scope>
    <source>
        <strain evidence="2">201702476</strain>
    </source>
</reference>
<name>A0A4R9K4Z1_9LEPT</name>
<evidence type="ECO:0000313" key="2">
    <source>
        <dbReference type="EMBL" id="TGL59398.1"/>
    </source>
</evidence>
<comment type="caution">
    <text evidence="2">The sequence shown here is derived from an EMBL/GenBank/DDBJ whole genome shotgun (WGS) entry which is preliminary data.</text>
</comment>
<keyword evidence="1" id="KW-0472">Membrane</keyword>
<organism evidence="2 3">
    <name type="scientific">Leptospira ognonensis</name>
    <dbReference type="NCBI Taxonomy" id="2484945"/>
    <lineage>
        <taxon>Bacteria</taxon>
        <taxon>Pseudomonadati</taxon>
        <taxon>Spirochaetota</taxon>
        <taxon>Spirochaetia</taxon>
        <taxon>Leptospirales</taxon>
        <taxon>Leptospiraceae</taxon>
        <taxon>Leptospira</taxon>
    </lineage>
</organism>
<protein>
    <submittedName>
        <fullName evidence="2">ABC transporter permease</fullName>
    </submittedName>
</protein>
<evidence type="ECO:0000256" key="1">
    <source>
        <dbReference type="RuleBase" id="RU362044"/>
    </source>
</evidence>
<feature type="transmembrane region" description="Helical" evidence="1">
    <location>
        <begin position="321"/>
        <end position="339"/>
    </location>
</feature>
<keyword evidence="1" id="KW-0812">Transmembrane</keyword>
<dbReference type="NCBIfam" id="TIGR00056">
    <property type="entry name" value="MlaE family lipid ABC transporter permease subunit"/>
    <property type="match status" value="1"/>
</dbReference>
<proteinExistence type="inferred from homology"/>
<comment type="similarity">
    <text evidence="1">Belongs to the MlaE permease family.</text>
</comment>
<dbReference type="PANTHER" id="PTHR30188:SF3">
    <property type="entry name" value="ABC TRANSPORTER PERMEASE"/>
    <property type="match status" value="1"/>
</dbReference>
<accession>A0A4R9K4Z1</accession>
<feature type="transmembrane region" description="Helical" evidence="1">
    <location>
        <begin position="351"/>
        <end position="377"/>
    </location>
</feature>
<dbReference type="Proteomes" id="UP000297693">
    <property type="component" value="Unassembled WGS sequence"/>
</dbReference>
<feature type="transmembrane region" description="Helical" evidence="1">
    <location>
        <begin position="172"/>
        <end position="191"/>
    </location>
</feature>
<comment type="caution">
    <text evidence="1">Lacks conserved residue(s) required for the propagation of feature annotation.</text>
</comment>
<dbReference type="AlphaFoldDB" id="A0A4R9K4Z1"/>
<dbReference type="Pfam" id="PF02405">
    <property type="entry name" value="MlaE"/>
    <property type="match status" value="1"/>
</dbReference>
<dbReference type="InterPro" id="IPR003453">
    <property type="entry name" value="ABC_MlaE_roteobac"/>
</dbReference>
<gene>
    <name evidence="2" type="ORF">EHQ58_08965</name>
</gene>
<keyword evidence="1" id="KW-1133">Transmembrane helix</keyword>
<feature type="transmembrane region" description="Helical" evidence="1">
    <location>
        <begin position="276"/>
        <end position="301"/>
    </location>
</feature>
<dbReference type="EMBL" id="RQGD01000024">
    <property type="protein sequence ID" value="TGL59398.1"/>
    <property type="molecule type" value="Genomic_DNA"/>
</dbReference>
<evidence type="ECO:0000313" key="3">
    <source>
        <dbReference type="Proteomes" id="UP000297693"/>
    </source>
</evidence>